<dbReference type="InterPro" id="IPR045339">
    <property type="entry name" value="DUF6534"/>
</dbReference>
<dbReference type="AlphaFoldDB" id="A0A286U533"/>
<keyword evidence="5" id="KW-0808">Transferase</keyword>
<feature type="transmembrane region" description="Helical" evidence="5">
    <location>
        <begin position="479"/>
        <end position="501"/>
    </location>
</feature>
<keyword evidence="4 5" id="KW-0472">Membrane</keyword>
<feature type="region of interest" description="Disordered" evidence="6">
    <location>
        <begin position="39"/>
        <end position="59"/>
    </location>
</feature>
<keyword evidence="9" id="KW-1185">Reference proteome</keyword>
<dbReference type="InParanoid" id="A0A286U533"/>
<protein>
    <recommendedName>
        <fullName evidence="5">Protein-S-isoprenylcysteine O-methyltransferase</fullName>
        <ecNumber evidence="5">2.1.1.100</ecNumber>
    </recommendedName>
</protein>
<evidence type="ECO:0000313" key="9">
    <source>
        <dbReference type="Proteomes" id="UP000217199"/>
    </source>
</evidence>
<dbReference type="OrthoDB" id="422086at2759"/>
<comment type="subcellular location">
    <subcellularLocation>
        <location evidence="5">Endoplasmic reticulum membrane</location>
        <topology evidence="5">Multi-pass membrane protein</topology>
    </subcellularLocation>
    <subcellularLocation>
        <location evidence="1">Membrane</location>
        <topology evidence="1">Multi-pass membrane protein</topology>
    </subcellularLocation>
</comment>
<dbReference type="PANTHER" id="PTHR40465">
    <property type="entry name" value="CHROMOSOME 1, WHOLE GENOME SHOTGUN SEQUENCE"/>
    <property type="match status" value="1"/>
</dbReference>
<comment type="catalytic activity">
    <reaction evidence="5">
        <text>[protein]-C-terminal S-[(2E,6E)-farnesyl]-L-cysteine + S-adenosyl-L-methionine = [protein]-C-terminal S-[(2E,6E)-farnesyl]-L-cysteine methyl ester + S-adenosyl-L-homocysteine</text>
        <dbReference type="Rhea" id="RHEA:21672"/>
        <dbReference type="Rhea" id="RHEA-COMP:12125"/>
        <dbReference type="Rhea" id="RHEA-COMP:12126"/>
        <dbReference type="ChEBI" id="CHEBI:57856"/>
        <dbReference type="ChEBI" id="CHEBI:59789"/>
        <dbReference type="ChEBI" id="CHEBI:90510"/>
        <dbReference type="ChEBI" id="CHEBI:90511"/>
        <dbReference type="EC" id="2.1.1.100"/>
    </reaction>
</comment>
<evidence type="ECO:0000259" key="7">
    <source>
        <dbReference type="Pfam" id="PF20152"/>
    </source>
</evidence>
<feature type="transmembrane region" description="Helical" evidence="5">
    <location>
        <begin position="546"/>
        <end position="567"/>
    </location>
</feature>
<feature type="domain" description="DUF6534" evidence="7">
    <location>
        <begin position="485"/>
        <end position="571"/>
    </location>
</feature>
<dbReference type="Proteomes" id="UP000217199">
    <property type="component" value="Unassembled WGS sequence"/>
</dbReference>
<dbReference type="Pfam" id="PF20152">
    <property type="entry name" value="DUF6534"/>
    <property type="match status" value="1"/>
</dbReference>
<evidence type="ECO:0000256" key="1">
    <source>
        <dbReference type="ARBA" id="ARBA00004141"/>
    </source>
</evidence>
<feature type="transmembrane region" description="Helical" evidence="5">
    <location>
        <begin position="68"/>
        <end position="92"/>
    </location>
</feature>
<gene>
    <name evidence="8" type="ORF">PNOK_0969700</name>
</gene>
<dbReference type="GO" id="GO:0005789">
    <property type="term" value="C:endoplasmic reticulum membrane"/>
    <property type="evidence" value="ECO:0007669"/>
    <property type="project" value="UniProtKB-SubCell"/>
</dbReference>
<dbReference type="GO" id="GO:0032259">
    <property type="term" value="P:methylation"/>
    <property type="evidence" value="ECO:0007669"/>
    <property type="project" value="UniProtKB-KW"/>
</dbReference>
<keyword evidence="5" id="KW-0256">Endoplasmic reticulum</keyword>
<keyword evidence="5" id="KW-0949">S-adenosyl-L-methionine</keyword>
<evidence type="ECO:0000256" key="3">
    <source>
        <dbReference type="ARBA" id="ARBA00022989"/>
    </source>
</evidence>
<dbReference type="PANTHER" id="PTHR40465:SF1">
    <property type="entry name" value="DUF6534 DOMAIN-CONTAINING PROTEIN"/>
    <property type="match status" value="1"/>
</dbReference>
<dbReference type="EMBL" id="NBII01000012">
    <property type="protein sequence ID" value="PAV14619.1"/>
    <property type="molecule type" value="Genomic_DNA"/>
</dbReference>
<feature type="transmembrane region" description="Helical" evidence="5">
    <location>
        <begin position="513"/>
        <end position="540"/>
    </location>
</feature>
<feature type="transmembrane region" description="Helical" evidence="5">
    <location>
        <begin position="126"/>
        <end position="144"/>
    </location>
</feature>
<evidence type="ECO:0000256" key="2">
    <source>
        <dbReference type="ARBA" id="ARBA00022692"/>
    </source>
</evidence>
<keyword evidence="3 5" id="KW-1133">Transmembrane helix</keyword>
<name>A0A286U533_9AGAM</name>
<dbReference type="GO" id="GO:0004671">
    <property type="term" value="F:protein C-terminal S-isoprenylcysteine carboxyl O-methyltransferase activity"/>
    <property type="evidence" value="ECO:0007669"/>
    <property type="project" value="UniProtKB-EC"/>
</dbReference>
<keyword evidence="5" id="KW-0489">Methyltransferase</keyword>
<evidence type="ECO:0000256" key="4">
    <source>
        <dbReference type="ARBA" id="ARBA00023136"/>
    </source>
</evidence>
<proteinExistence type="inferred from homology"/>
<feature type="transmembrane region" description="Helical" evidence="5">
    <location>
        <begin position="367"/>
        <end position="384"/>
    </location>
</feature>
<evidence type="ECO:0000256" key="5">
    <source>
        <dbReference type="RuleBase" id="RU362022"/>
    </source>
</evidence>
<comment type="similarity">
    <text evidence="5">Belongs to the class VI-like SAM-binding methyltransferase superfamily. Isoprenylcysteine carboxyl methyltransferase family.</text>
</comment>
<comment type="caution">
    <text evidence="8">The sequence shown here is derived from an EMBL/GenBank/DDBJ whole genome shotgun (WGS) entry which is preliminary data.</text>
</comment>
<accession>A0A286U533</accession>
<feature type="transmembrane region" description="Helical" evidence="5">
    <location>
        <begin position="404"/>
        <end position="426"/>
    </location>
</feature>
<reference evidence="8 9" key="1">
    <citation type="journal article" date="2017" name="Mol. Ecol.">
        <title>Comparative and population genomic landscape of Phellinus noxius: A hypervariable fungus causing root rot in trees.</title>
        <authorList>
            <person name="Chung C.L."/>
            <person name="Lee T.J."/>
            <person name="Akiba M."/>
            <person name="Lee H.H."/>
            <person name="Kuo T.H."/>
            <person name="Liu D."/>
            <person name="Ke H.M."/>
            <person name="Yokoi T."/>
            <person name="Roa M.B."/>
            <person name="Lu M.J."/>
            <person name="Chang Y.Y."/>
            <person name="Ann P.J."/>
            <person name="Tsai J.N."/>
            <person name="Chen C.Y."/>
            <person name="Tzean S.S."/>
            <person name="Ota Y."/>
            <person name="Hattori T."/>
            <person name="Sahashi N."/>
            <person name="Liou R.F."/>
            <person name="Kikuchi T."/>
            <person name="Tsai I.J."/>
        </authorList>
    </citation>
    <scope>NUCLEOTIDE SEQUENCE [LARGE SCALE GENOMIC DNA]</scope>
    <source>
        <strain evidence="8 9">FFPRI411160</strain>
    </source>
</reference>
<sequence>MNAVQFAYASFLFTATACHHLSSTPPRTAHKSAAHLLESEKTKADPPTPEPKSNSESLHGHKRLQRNAFYIIASTKYILWAISILEFLSFTFSLRYPSSDLARIVLPILLPARPGSPPLLDISTPYSSIFFWLCILSIISGYLLRRECFAVMGRHFTFTHTTLKDHRLITAGPYSIVRHPSYTGEVLVRLGAVALLLRPGGYVSQSGALSTLGLPLTSGNLSLEQLIMLSTLRLALLIFIGWVTFALPYLVVRSPKEDATLRETFGEEWDQFYRRGREKWKGLGLDTVFLEFSFHQLLKTALNTKDDQVHSFSNMASNSTAAPGDLSTLTGPLLLGYMFNWGLYGILTVQVYIYHLAFKDDGRYTRGLVYTLFVLETAQTIIATNDAFNTYARNFGDKDILVRIQLIWLSIPVLTGIISIMVQMYYAYRIYVLSGSKYLPFAIIAVSLFQGIAAIIAGAQAEEAAVFTLLEQKAHTATTIWHVGSAVCDVLITSIMTFFLVRRDTGMDATHELIYRLVRLIVETGLINATMAVIDIILFLSTPTKLYFMCAALVLTKMYSNSLLVLFNSRVKLASRKTQTPSTSHTSYIAYAGNSSLRTTSKGGVSLEDGRRTAVRIHEETVTWSDSEALSLERIPSTNKSRSITDAEILNEV</sequence>
<dbReference type="InterPro" id="IPR007269">
    <property type="entry name" value="ICMT_MeTrfase"/>
</dbReference>
<dbReference type="Gene3D" id="1.20.120.1630">
    <property type="match status" value="1"/>
</dbReference>
<evidence type="ECO:0000313" key="8">
    <source>
        <dbReference type="EMBL" id="PAV14619.1"/>
    </source>
</evidence>
<dbReference type="Pfam" id="PF04140">
    <property type="entry name" value="ICMT"/>
    <property type="match status" value="1"/>
</dbReference>
<evidence type="ECO:0000256" key="6">
    <source>
        <dbReference type="SAM" id="MobiDB-lite"/>
    </source>
</evidence>
<feature type="transmembrane region" description="Helical" evidence="5">
    <location>
        <begin position="438"/>
        <end position="459"/>
    </location>
</feature>
<feature type="transmembrane region" description="Helical" evidence="5">
    <location>
        <begin position="334"/>
        <end position="355"/>
    </location>
</feature>
<feature type="transmembrane region" description="Helical" evidence="5">
    <location>
        <begin position="234"/>
        <end position="252"/>
    </location>
</feature>
<organism evidence="8 9">
    <name type="scientific">Pyrrhoderma noxium</name>
    <dbReference type="NCBI Taxonomy" id="2282107"/>
    <lineage>
        <taxon>Eukaryota</taxon>
        <taxon>Fungi</taxon>
        <taxon>Dikarya</taxon>
        <taxon>Basidiomycota</taxon>
        <taxon>Agaricomycotina</taxon>
        <taxon>Agaricomycetes</taxon>
        <taxon>Hymenochaetales</taxon>
        <taxon>Hymenochaetaceae</taxon>
        <taxon>Pyrrhoderma</taxon>
    </lineage>
</organism>
<dbReference type="EC" id="2.1.1.100" evidence="5"/>
<keyword evidence="2 5" id="KW-0812">Transmembrane</keyword>